<dbReference type="InterPro" id="IPR001139">
    <property type="entry name" value="Glyco_hydro_30"/>
</dbReference>
<keyword evidence="2" id="KW-0732">Signal</keyword>
<evidence type="ECO:0000313" key="8">
    <source>
        <dbReference type="EMBL" id="SET05523.1"/>
    </source>
</evidence>
<feature type="domain" description="Glycosyl hydrolase family 30 beta sandwich" evidence="6">
    <location>
        <begin position="430"/>
        <end position="490"/>
    </location>
</feature>
<proteinExistence type="inferred from homology"/>
<dbReference type="PROSITE" id="PS51257">
    <property type="entry name" value="PROKAR_LIPOPROTEIN"/>
    <property type="match status" value="1"/>
</dbReference>
<dbReference type="GO" id="GO:0016020">
    <property type="term" value="C:membrane"/>
    <property type="evidence" value="ECO:0007669"/>
    <property type="project" value="GOC"/>
</dbReference>
<dbReference type="InterPro" id="IPR033453">
    <property type="entry name" value="Glyco_hydro_30_TIM-barrel"/>
</dbReference>
<dbReference type="InterPro" id="IPR033452">
    <property type="entry name" value="GH30_C"/>
</dbReference>
<dbReference type="Proteomes" id="UP000181981">
    <property type="component" value="Unassembled WGS sequence"/>
</dbReference>
<reference evidence="8 10" key="2">
    <citation type="submission" date="2016-10" db="EMBL/GenBank/DDBJ databases">
        <authorList>
            <person name="de Groot N.N."/>
        </authorList>
    </citation>
    <scope>NUCLEOTIDE SEQUENCE [LARGE SCALE GENOMIC DNA]</scope>
    <source>
        <strain evidence="8 10">DSM 25947</strain>
    </source>
</reference>
<evidence type="ECO:0000313" key="7">
    <source>
        <dbReference type="EMBL" id="AHW60620.1"/>
    </source>
</evidence>
<evidence type="ECO:0000256" key="3">
    <source>
        <dbReference type="ARBA" id="ARBA00022801"/>
    </source>
</evidence>
<dbReference type="eggNOG" id="COG5520">
    <property type="taxonomic scope" value="Bacteria"/>
</dbReference>
<name>X5DZF2_9BACT</name>
<keyword evidence="4" id="KW-0326">Glycosidase</keyword>
<accession>X5DZF2</accession>
<dbReference type="PANTHER" id="PTHR11069:SF23">
    <property type="entry name" value="LYSOSOMAL ACID GLUCOSYLCERAMIDASE"/>
    <property type="match status" value="1"/>
</dbReference>
<sequence length="492" mass="55571">MRKSIFYSILTLFVAAACTNSNDEKQVPDSASADQKVVKVTEASVYVTAKDTDLKLSAVGQFKFAEIGQPLETQPFVLIDPAKTFQTMEGIGAALSDAAAETFYKMPKDVQQQLLSAFYDKDEGIGYNFARTNIASCDFSSGSYNYVEENDAELKTFSVAHDEKYRIPFIKEAFNAADGKIKLFVSPWSPPAWMKDNNNVLKGGKLLDEYNQSWANYYIKFIQEYEKHGIPIWGLSVQNEPMAVQKWESCVYSATEERDFIKNYLGPALHNNGMSEKKLIAWDHNRDQVYQRATTILSDPDAAKYVWGIGFHWYEPWTGGDMQFENLKLVNDAFPETKLVFTEGCIEKYDAERVTEWWLGERYGYSMLHDFNNGTVAWTDWNVFLDENGGPNHVGNFCYAPAHANTQTGEVVFTNSYYYIGHFSKFIKAGAKRIAASSSRTDLESTAFINPDGSLAVVVLNRSEEEFNYSLMLNGKATVLKSLPRSIMTIIL</sequence>
<dbReference type="Gene3D" id="3.20.20.80">
    <property type="entry name" value="Glycosidases"/>
    <property type="match status" value="1"/>
</dbReference>
<evidence type="ECO:0000256" key="1">
    <source>
        <dbReference type="ARBA" id="ARBA00005382"/>
    </source>
</evidence>
<dbReference type="PRINTS" id="PR00843">
    <property type="entry name" value="GLHYDRLASE30"/>
</dbReference>
<keyword evidence="3 4" id="KW-0378">Hydrolase</keyword>
<dbReference type="InterPro" id="IPR017853">
    <property type="entry name" value="GH"/>
</dbReference>
<evidence type="ECO:0000313" key="10">
    <source>
        <dbReference type="Proteomes" id="UP000181981"/>
    </source>
</evidence>
<protein>
    <submittedName>
        <fullName evidence="8">Glucosylceramidase</fullName>
    </submittedName>
    <submittedName>
        <fullName evidence="7">Glycosyl hydrolase</fullName>
    </submittedName>
</protein>
<dbReference type="Pfam" id="PF17189">
    <property type="entry name" value="Glyco_hydro_30C"/>
    <property type="match status" value="1"/>
</dbReference>
<dbReference type="RefSeq" id="WP_038560502.1">
    <property type="nucleotide sequence ID" value="NZ_FOHT01000005.1"/>
</dbReference>
<gene>
    <name evidence="7" type="ORF">FH5T_15855</name>
    <name evidence="8" type="ORF">SAMN05444285_10589</name>
</gene>
<dbReference type="PANTHER" id="PTHR11069">
    <property type="entry name" value="GLUCOSYLCERAMIDASE"/>
    <property type="match status" value="1"/>
</dbReference>
<evidence type="ECO:0000256" key="2">
    <source>
        <dbReference type="ARBA" id="ARBA00022729"/>
    </source>
</evidence>
<dbReference type="Pfam" id="PF02055">
    <property type="entry name" value="Glyco_hydro_30"/>
    <property type="match status" value="1"/>
</dbReference>
<dbReference type="GO" id="GO:0004348">
    <property type="term" value="F:glucosylceramidase activity"/>
    <property type="evidence" value="ECO:0007669"/>
    <property type="project" value="InterPro"/>
</dbReference>
<evidence type="ECO:0000259" key="5">
    <source>
        <dbReference type="Pfam" id="PF02055"/>
    </source>
</evidence>
<dbReference type="EMBL" id="CP007451">
    <property type="protein sequence ID" value="AHW60620.1"/>
    <property type="molecule type" value="Genomic_DNA"/>
</dbReference>
<dbReference type="STRING" id="1168034.FH5T_15855"/>
<dbReference type="EMBL" id="FOHT01000005">
    <property type="protein sequence ID" value="SET05523.1"/>
    <property type="molecule type" value="Genomic_DNA"/>
</dbReference>
<evidence type="ECO:0000256" key="4">
    <source>
        <dbReference type="RuleBase" id="RU361188"/>
    </source>
</evidence>
<dbReference type="InterPro" id="IPR013780">
    <property type="entry name" value="Glyco_hydro_b"/>
</dbReference>
<dbReference type="KEGG" id="dori:FH5T_15855"/>
<evidence type="ECO:0000313" key="9">
    <source>
        <dbReference type="Proteomes" id="UP000023772"/>
    </source>
</evidence>
<comment type="similarity">
    <text evidence="1 4">Belongs to the glycosyl hydrolase 30 family.</text>
</comment>
<feature type="domain" description="Glycosyl hydrolase family 30 TIM-barrel" evidence="5">
    <location>
        <begin position="89"/>
        <end position="427"/>
    </location>
</feature>
<dbReference type="AlphaFoldDB" id="X5DZF2"/>
<dbReference type="HOGENOM" id="CLU_014379_1_1_10"/>
<dbReference type="Gene3D" id="2.60.40.1180">
    <property type="entry name" value="Golgi alpha-mannosidase II"/>
    <property type="match status" value="1"/>
</dbReference>
<dbReference type="SUPFAM" id="SSF51445">
    <property type="entry name" value="(Trans)glycosidases"/>
    <property type="match status" value="1"/>
</dbReference>
<dbReference type="Proteomes" id="UP000023772">
    <property type="component" value="Chromosome"/>
</dbReference>
<evidence type="ECO:0000259" key="6">
    <source>
        <dbReference type="Pfam" id="PF17189"/>
    </source>
</evidence>
<dbReference type="GO" id="GO:0006680">
    <property type="term" value="P:glucosylceramide catabolic process"/>
    <property type="evidence" value="ECO:0007669"/>
    <property type="project" value="TreeGrafter"/>
</dbReference>
<dbReference type="OrthoDB" id="9806701at2"/>
<organism evidence="8 10">
    <name type="scientific">Draconibacterium orientale</name>
    <dbReference type="NCBI Taxonomy" id="1168034"/>
    <lineage>
        <taxon>Bacteria</taxon>
        <taxon>Pseudomonadati</taxon>
        <taxon>Bacteroidota</taxon>
        <taxon>Bacteroidia</taxon>
        <taxon>Marinilabiliales</taxon>
        <taxon>Prolixibacteraceae</taxon>
        <taxon>Draconibacterium</taxon>
    </lineage>
</organism>
<keyword evidence="9" id="KW-1185">Reference proteome</keyword>
<reference evidence="7 9" key="1">
    <citation type="submission" date="2014-03" db="EMBL/GenBank/DDBJ databases">
        <title>Complete genome sequence of a deeply braunched marine Bacteroidia bacterium Draconibacterium orientale type strain FH5T.</title>
        <authorList>
            <person name="Li X."/>
            <person name="Wang X."/>
            <person name="Xie Z."/>
            <person name="Du Z."/>
            <person name="Chen G."/>
        </authorList>
    </citation>
    <scope>NUCLEOTIDE SEQUENCE [LARGE SCALE GENOMIC DNA]</scope>
    <source>
        <strain evidence="7 9">FH5</strain>
    </source>
</reference>